<proteinExistence type="predicted"/>
<dbReference type="PROSITE" id="PS51257">
    <property type="entry name" value="PROKAR_LIPOPROTEIN"/>
    <property type="match status" value="1"/>
</dbReference>
<comment type="caution">
    <text evidence="3">The sequence shown here is derived from an EMBL/GenBank/DDBJ whole genome shotgun (WGS) entry which is preliminary data.</text>
</comment>
<dbReference type="Gene3D" id="3.10.105.10">
    <property type="entry name" value="Dipeptide-binding Protein, Domain 3"/>
    <property type="match status" value="1"/>
</dbReference>
<dbReference type="GO" id="GO:0043190">
    <property type="term" value="C:ATP-binding cassette (ABC) transporter complex"/>
    <property type="evidence" value="ECO:0007669"/>
    <property type="project" value="InterPro"/>
</dbReference>
<feature type="domain" description="Solute-binding protein family 5" evidence="2">
    <location>
        <begin position="82"/>
        <end position="466"/>
    </location>
</feature>
<dbReference type="InterPro" id="IPR000914">
    <property type="entry name" value="SBP_5_dom"/>
</dbReference>
<reference evidence="3" key="1">
    <citation type="journal article" date="2021" name="PeerJ">
        <title>Extensive microbial diversity within the chicken gut microbiome revealed by metagenomics and culture.</title>
        <authorList>
            <person name="Gilroy R."/>
            <person name="Ravi A."/>
            <person name="Getino M."/>
            <person name="Pursley I."/>
            <person name="Horton D.L."/>
            <person name="Alikhan N.F."/>
            <person name="Baker D."/>
            <person name="Gharbi K."/>
            <person name="Hall N."/>
            <person name="Watson M."/>
            <person name="Adriaenssens E.M."/>
            <person name="Foster-Nyarko E."/>
            <person name="Jarju S."/>
            <person name="Secka A."/>
            <person name="Antonio M."/>
            <person name="Oren A."/>
            <person name="Chaudhuri R.R."/>
            <person name="La Ragione R."/>
            <person name="Hildebrand F."/>
            <person name="Pallen M.J."/>
        </authorList>
    </citation>
    <scope>NUCLEOTIDE SEQUENCE</scope>
    <source>
        <strain evidence="3">4376</strain>
    </source>
</reference>
<dbReference type="PIRSF" id="PIRSF002741">
    <property type="entry name" value="MppA"/>
    <property type="match status" value="1"/>
</dbReference>
<evidence type="ECO:0000259" key="2">
    <source>
        <dbReference type="Pfam" id="PF00496"/>
    </source>
</evidence>
<evidence type="ECO:0000313" key="3">
    <source>
        <dbReference type="EMBL" id="HIW94961.1"/>
    </source>
</evidence>
<dbReference type="EMBL" id="DXFZ01000007">
    <property type="protein sequence ID" value="HIW94961.1"/>
    <property type="molecule type" value="Genomic_DNA"/>
</dbReference>
<accession>A0A9D1RYC6</accession>
<evidence type="ECO:0000313" key="4">
    <source>
        <dbReference type="Proteomes" id="UP000824189"/>
    </source>
</evidence>
<dbReference type="InterPro" id="IPR039424">
    <property type="entry name" value="SBP_5"/>
</dbReference>
<gene>
    <name evidence="3" type="ORF">H9867_00505</name>
</gene>
<feature type="chain" id="PRO_5038920162" evidence="1">
    <location>
        <begin position="28"/>
        <end position="544"/>
    </location>
</feature>
<dbReference type="GO" id="GO:0042597">
    <property type="term" value="C:periplasmic space"/>
    <property type="evidence" value="ECO:0007669"/>
    <property type="project" value="UniProtKB-ARBA"/>
</dbReference>
<dbReference type="Proteomes" id="UP000824189">
    <property type="component" value="Unassembled WGS sequence"/>
</dbReference>
<dbReference type="AlphaFoldDB" id="A0A9D1RYC6"/>
<keyword evidence="1" id="KW-0732">Signal</keyword>
<dbReference type="Pfam" id="PF00496">
    <property type="entry name" value="SBP_bac_5"/>
    <property type="match status" value="1"/>
</dbReference>
<dbReference type="Gene3D" id="3.40.190.10">
    <property type="entry name" value="Periplasmic binding protein-like II"/>
    <property type="match status" value="1"/>
</dbReference>
<evidence type="ECO:0000256" key="1">
    <source>
        <dbReference type="SAM" id="SignalP"/>
    </source>
</evidence>
<dbReference type="InterPro" id="IPR030678">
    <property type="entry name" value="Peptide/Ni-bd"/>
</dbReference>
<organism evidence="3 4">
    <name type="scientific">Candidatus Corynebacterium gallistercoris</name>
    <dbReference type="NCBI Taxonomy" id="2838530"/>
    <lineage>
        <taxon>Bacteria</taxon>
        <taxon>Bacillati</taxon>
        <taxon>Actinomycetota</taxon>
        <taxon>Actinomycetes</taxon>
        <taxon>Mycobacteriales</taxon>
        <taxon>Corynebacteriaceae</taxon>
        <taxon>Corynebacterium</taxon>
    </lineage>
</organism>
<dbReference type="PANTHER" id="PTHR30290">
    <property type="entry name" value="PERIPLASMIC BINDING COMPONENT OF ABC TRANSPORTER"/>
    <property type="match status" value="1"/>
</dbReference>
<sequence length="544" mass="59536">MNRSKKATAAASVAAAALLGTTLVACGSDNGSGGGDNGAIIVTDGTEPQNPLLTTNTNETGGGRVLDQIYTGLVRYENDGSVVNAVAESIEPNDDATEFTIKLKDDWTFTNGEKVTADSFIKAWNYGAATKNGQLQADFFEPIEGYDQVSQENSTVEELSGLEKISDTEFKVKLSSPESDFPTRLGHSPYMPWPEAAWDDLEAYGENPIGNGPYKMAENGWVHNETIKLVANEDYSGENKPKNGGIEFKMYSNLDTTYADLQSGNIDIVYNTVPASAMAVYKDDFPDSNADDPYAAIQNVTIPERLEHFGDDEEGKLRRQAISMSINRELVTDKIYHGGRVPAKDFGAPTLGDGTPEIEGNEVLDHNAEKAKELWKQADEIKPWSGTFEIAYNADGGHKEWVEAVTNDISQTLGITANGKSYPTFKAMRDEITNKTITTAFRSGWVGDYPSIANFLAPNFATSGSSNDGEYSNEEFDKLLKEAAAETDKDKARELYNKAQAIIMDELPAIPMWYYAATVAWSEDLSNVEYNWKGVADFANIEKK</sequence>
<dbReference type="Gene3D" id="3.90.76.10">
    <property type="entry name" value="Dipeptide-binding Protein, Domain 1"/>
    <property type="match status" value="1"/>
</dbReference>
<dbReference type="PANTHER" id="PTHR30290:SF83">
    <property type="entry name" value="ABC TRANSPORTER SUBSTRATE-BINDING PROTEIN"/>
    <property type="match status" value="1"/>
</dbReference>
<protein>
    <submittedName>
        <fullName evidence="3">ABC transporter substrate-binding protein</fullName>
    </submittedName>
</protein>
<dbReference type="GO" id="GO:0015833">
    <property type="term" value="P:peptide transport"/>
    <property type="evidence" value="ECO:0007669"/>
    <property type="project" value="TreeGrafter"/>
</dbReference>
<dbReference type="GO" id="GO:1904680">
    <property type="term" value="F:peptide transmembrane transporter activity"/>
    <property type="evidence" value="ECO:0007669"/>
    <property type="project" value="TreeGrafter"/>
</dbReference>
<name>A0A9D1RYC6_9CORY</name>
<feature type="signal peptide" evidence="1">
    <location>
        <begin position="1"/>
        <end position="27"/>
    </location>
</feature>
<dbReference type="SUPFAM" id="SSF53850">
    <property type="entry name" value="Periplasmic binding protein-like II"/>
    <property type="match status" value="1"/>
</dbReference>
<reference evidence="3" key="2">
    <citation type="submission" date="2021-04" db="EMBL/GenBank/DDBJ databases">
        <authorList>
            <person name="Gilroy R."/>
        </authorList>
    </citation>
    <scope>NUCLEOTIDE SEQUENCE</scope>
    <source>
        <strain evidence="3">4376</strain>
    </source>
</reference>
<dbReference type="CDD" id="cd00995">
    <property type="entry name" value="PBP2_NikA_DppA_OppA_like"/>
    <property type="match status" value="1"/>
</dbReference>